<evidence type="ECO:0000313" key="10">
    <source>
        <dbReference type="EMBL" id="CAF1012415.1"/>
    </source>
</evidence>
<evidence type="ECO:0000256" key="1">
    <source>
        <dbReference type="ARBA" id="ARBA00004370"/>
    </source>
</evidence>
<dbReference type="GO" id="GO:0004930">
    <property type="term" value="F:G protein-coupled receptor activity"/>
    <property type="evidence" value="ECO:0007669"/>
    <property type="project" value="InterPro"/>
</dbReference>
<keyword evidence="6 7" id="KW-1015">Disulfide bond</keyword>
<dbReference type="Pfam" id="PF00001">
    <property type="entry name" value="7tm_1"/>
    <property type="match status" value="1"/>
</dbReference>
<feature type="disulfide bond" evidence="7">
    <location>
        <begin position="158"/>
        <end position="168"/>
    </location>
</feature>
<feature type="disulfide bond" evidence="7">
    <location>
        <begin position="182"/>
        <end position="191"/>
    </location>
</feature>
<keyword evidence="2 8" id="KW-0812">Transmembrane</keyword>
<feature type="transmembrane region" description="Helical" evidence="8">
    <location>
        <begin position="505"/>
        <end position="523"/>
    </location>
</feature>
<keyword evidence="7" id="KW-0245">EGF-like domain</keyword>
<keyword evidence="3" id="KW-0732">Signal</keyword>
<dbReference type="InterPro" id="IPR000742">
    <property type="entry name" value="EGF"/>
</dbReference>
<reference evidence="11" key="1">
    <citation type="submission" date="2021-02" db="EMBL/GenBank/DDBJ databases">
        <authorList>
            <person name="Nowell W R."/>
        </authorList>
    </citation>
    <scope>NUCLEOTIDE SEQUENCE</scope>
</reference>
<evidence type="ECO:0000256" key="4">
    <source>
        <dbReference type="ARBA" id="ARBA00022989"/>
    </source>
</evidence>
<dbReference type="GO" id="GO:0016020">
    <property type="term" value="C:membrane"/>
    <property type="evidence" value="ECO:0007669"/>
    <property type="project" value="UniProtKB-SubCell"/>
</dbReference>
<dbReference type="PROSITE" id="PS00022">
    <property type="entry name" value="EGF_1"/>
    <property type="match status" value="2"/>
</dbReference>
<dbReference type="EMBL" id="CAJNOH010000356">
    <property type="protein sequence ID" value="CAF1012415.1"/>
    <property type="molecule type" value="Genomic_DNA"/>
</dbReference>
<dbReference type="InterPro" id="IPR050969">
    <property type="entry name" value="Dev_Signal_Modulators"/>
</dbReference>
<dbReference type="Proteomes" id="UP000663870">
    <property type="component" value="Unassembled WGS sequence"/>
</dbReference>
<evidence type="ECO:0000256" key="6">
    <source>
        <dbReference type="ARBA" id="ARBA00023157"/>
    </source>
</evidence>
<dbReference type="GO" id="GO:0005102">
    <property type="term" value="F:signaling receptor binding"/>
    <property type="evidence" value="ECO:0007669"/>
    <property type="project" value="TreeGrafter"/>
</dbReference>
<evidence type="ECO:0000256" key="8">
    <source>
        <dbReference type="SAM" id="Phobius"/>
    </source>
</evidence>
<comment type="subcellular location">
    <subcellularLocation>
        <location evidence="1">Membrane</location>
    </subcellularLocation>
</comment>
<evidence type="ECO:0000256" key="7">
    <source>
        <dbReference type="PROSITE-ProRule" id="PRU00076"/>
    </source>
</evidence>
<dbReference type="Proteomes" id="UP000663854">
    <property type="component" value="Unassembled WGS sequence"/>
</dbReference>
<dbReference type="AlphaFoldDB" id="A0A815SLS2"/>
<dbReference type="Gene3D" id="1.20.1070.10">
    <property type="entry name" value="Rhodopsin 7-helix transmembrane proteins"/>
    <property type="match status" value="1"/>
</dbReference>
<evidence type="ECO:0000259" key="9">
    <source>
        <dbReference type="PROSITE" id="PS50026"/>
    </source>
</evidence>
<name>A0A815SLS2_9BILA</name>
<dbReference type="GO" id="GO:0009986">
    <property type="term" value="C:cell surface"/>
    <property type="evidence" value="ECO:0007669"/>
    <property type="project" value="TreeGrafter"/>
</dbReference>
<dbReference type="PROSITE" id="PS50026">
    <property type="entry name" value="EGF_3"/>
    <property type="match status" value="2"/>
</dbReference>
<dbReference type="Gene3D" id="2.10.25.10">
    <property type="entry name" value="Laminin"/>
    <property type="match status" value="1"/>
</dbReference>
<evidence type="ECO:0000256" key="5">
    <source>
        <dbReference type="ARBA" id="ARBA00023136"/>
    </source>
</evidence>
<organism evidence="11 12">
    <name type="scientific">Rotaria sordida</name>
    <dbReference type="NCBI Taxonomy" id="392033"/>
    <lineage>
        <taxon>Eukaryota</taxon>
        <taxon>Metazoa</taxon>
        <taxon>Spiralia</taxon>
        <taxon>Gnathifera</taxon>
        <taxon>Rotifera</taxon>
        <taxon>Eurotatoria</taxon>
        <taxon>Bdelloidea</taxon>
        <taxon>Philodinida</taxon>
        <taxon>Philodinidae</taxon>
        <taxon>Rotaria</taxon>
    </lineage>
</organism>
<dbReference type="SMART" id="SM00181">
    <property type="entry name" value="EGF"/>
    <property type="match status" value="3"/>
</dbReference>
<accession>A0A815SLS2</accession>
<evidence type="ECO:0000313" key="11">
    <source>
        <dbReference type="EMBL" id="CAF1493175.1"/>
    </source>
</evidence>
<keyword evidence="4 8" id="KW-1133">Transmembrane helix</keyword>
<sequence length="616" mass="71993">MSGMKNWYCNRGIIILFNDNKTNKYLCPPSYFGDRCQWQNQRISLTLQLVHRIETYTIAIFQIIIMLIDEQRQITSYHEQITYVPKRDCGTKYNIYLLYPNQPKNSFINYSIHIDIFDKISLKYLASWYLPIPFQFLPVNRIATQIFIQNEARISKLCPLYCGKHGHCVEYINRKFLYFCQCDEGYSGSQCNIKHNCSCSSDSYCLTSSICVCPMNKFGSKCYLKSSICQTSNNPCQNNGLCIPVDDRMSLNKSTCLCTENFYETRFFITHSFHVLFIELTNRTYYLGVLREKFIESEHIQTGILSNYQCLSINELMNNTFLNYPFVHHAKYYPYLCQQQKQLKCFYDNRYMCICDVNRFSNCFTFNHTLSYDCQGENICENGGLCFQHNIKCPILSICACPECYYGTKCQFSTRGFVLSLGYILGYHIKPNVLFYRQPFFSQLILSQTAVLTNRTFLTLNCILLDMILKVLVASNDGFYGCVALERVFTVINGIKFNQVKTKQIAKWIILCVFLLTIITHIHDPIHRQLINDSDGDEQRLWCLVRYSSSINISNIFVTFFRFLISFSINLISTIILIISIARSRSKVRSKIPFKKHLQQQLYQHKHHLFAPCAII</sequence>
<dbReference type="GO" id="GO:0005576">
    <property type="term" value="C:extracellular region"/>
    <property type="evidence" value="ECO:0007669"/>
    <property type="project" value="TreeGrafter"/>
</dbReference>
<dbReference type="EMBL" id="CAJNOL010002368">
    <property type="protein sequence ID" value="CAF1493175.1"/>
    <property type="molecule type" value="Genomic_DNA"/>
</dbReference>
<feature type="transmembrane region" description="Helical" evidence="8">
    <location>
        <begin position="556"/>
        <end position="582"/>
    </location>
</feature>
<dbReference type="PROSITE" id="PS01186">
    <property type="entry name" value="EGF_2"/>
    <property type="match status" value="1"/>
</dbReference>
<keyword evidence="5 8" id="KW-0472">Membrane</keyword>
<evidence type="ECO:0000313" key="12">
    <source>
        <dbReference type="Proteomes" id="UP000663870"/>
    </source>
</evidence>
<protein>
    <recommendedName>
        <fullName evidence="9">EGF-like domain-containing protein</fullName>
    </recommendedName>
</protein>
<dbReference type="SUPFAM" id="SSF81321">
    <property type="entry name" value="Family A G protein-coupled receptor-like"/>
    <property type="match status" value="1"/>
</dbReference>
<feature type="domain" description="EGF-like" evidence="9">
    <location>
        <begin position="154"/>
        <end position="192"/>
    </location>
</feature>
<proteinExistence type="predicted"/>
<feature type="domain" description="EGF-like" evidence="9">
    <location>
        <begin position="225"/>
        <end position="268"/>
    </location>
</feature>
<gene>
    <name evidence="11" type="ORF">JXQ802_LOCUS39983</name>
    <name evidence="10" type="ORF">PYM288_LOCUS15178</name>
</gene>
<dbReference type="PANTHER" id="PTHR14949">
    <property type="entry name" value="EGF-LIKE-DOMAIN, MULTIPLE 7, 8"/>
    <property type="match status" value="1"/>
</dbReference>
<evidence type="ECO:0000256" key="2">
    <source>
        <dbReference type="ARBA" id="ARBA00022692"/>
    </source>
</evidence>
<comment type="caution">
    <text evidence="11">The sequence shown here is derived from an EMBL/GenBank/DDBJ whole genome shotgun (WGS) entry which is preliminary data.</text>
</comment>
<dbReference type="InterPro" id="IPR000276">
    <property type="entry name" value="GPCR_Rhodpsn"/>
</dbReference>
<evidence type="ECO:0000256" key="3">
    <source>
        <dbReference type="ARBA" id="ARBA00022729"/>
    </source>
</evidence>
<keyword evidence="12" id="KW-1185">Reference proteome</keyword>
<comment type="caution">
    <text evidence="7">Lacks conserved residue(s) required for the propagation of feature annotation.</text>
</comment>
<dbReference type="PANTHER" id="PTHR14949:SF56">
    <property type="entry name" value="EGF-LIKE-DOMAIN, MULTIPLE 7"/>
    <property type="match status" value="1"/>
</dbReference>